<sequence>MGLACCQQGTNAYVRAFPQWLTGIIAVSVFLFLVLIVFVINRIWCGRSQKNEFPAVTETKATGNEVLSNGTEGRYSTIVHFRSKEHENAYENEIEPEATVITTPM</sequence>
<evidence type="ECO:0008006" key="9">
    <source>
        <dbReference type="Google" id="ProtNLM"/>
    </source>
</evidence>
<keyword evidence="4 6" id="KW-0472">Membrane</keyword>
<comment type="subcellular location">
    <subcellularLocation>
        <location evidence="1">Membrane</location>
        <topology evidence="1">Single-pass membrane protein</topology>
    </subcellularLocation>
</comment>
<evidence type="ECO:0000313" key="7">
    <source>
        <dbReference type="EMBL" id="KAJ1169957.1"/>
    </source>
</evidence>
<gene>
    <name evidence="7" type="ORF">NDU88_001838</name>
</gene>
<comment type="similarity">
    <text evidence="5">Belongs to the PDZK1-interacting protein 1/SMIM24 family.</text>
</comment>
<protein>
    <recommendedName>
        <fullName evidence="9">PDZK1-interacting protein 1</fullName>
    </recommendedName>
</protein>
<organism evidence="7 8">
    <name type="scientific">Pleurodeles waltl</name>
    <name type="common">Iberian ribbed newt</name>
    <dbReference type="NCBI Taxonomy" id="8319"/>
    <lineage>
        <taxon>Eukaryota</taxon>
        <taxon>Metazoa</taxon>
        <taxon>Chordata</taxon>
        <taxon>Craniata</taxon>
        <taxon>Vertebrata</taxon>
        <taxon>Euteleostomi</taxon>
        <taxon>Amphibia</taxon>
        <taxon>Batrachia</taxon>
        <taxon>Caudata</taxon>
        <taxon>Salamandroidea</taxon>
        <taxon>Salamandridae</taxon>
        <taxon>Pleurodelinae</taxon>
        <taxon>Pleurodeles</taxon>
    </lineage>
</organism>
<dbReference type="PANTHER" id="PTHR15296:SF1">
    <property type="entry name" value="PDZK1 INTERACTING PROTEIN 1"/>
    <property type="match status" value="1"/>
</dbReference>
<evidence type="ECO:0000313" key="8">
    <source>
        <dbReference type="Proteomes" id="UP001066276"/>
    </source>
</evidence>
<comment type="caution">
    <text evidence="7">The sequence shown here is derived from an EMBL/GenBank/DDBJ whole genome shotgun (WGS) entry which is preliminary data.</text>
</comment>
<evidence type="ECO:0000256" key="1">
    <source>
        <dbReference type="ARBA" id="ARBA00004167"/>
    </source>
</evidence>
<dbReference type="Proteomes" id="UP001066276">
    <property type="component" value="Chromosome 4_1"/>
</dbReference>
<keyword evidence="2 6" id="KW-0812">Transmembrane</keyword>
<name>A0AAV7T0D5_PLEWA</name>
<dbReference type="PANTHER" id="PTHR15296">
    <property type="entry name" value="MEMBRANE-ASSOCIATED PROTEIN MAP17"/>
    <property type="match status" value="1"/>
</dbReference>
<accession>A0AAV7T0D5</accession>
<dbReference type="InterPro" id="IPR031627">
    <property type="entry name" value="PDZK1IP1/SMIM24"/>
</dbReference>
<evidence type="ECO:0000256" key="6">
    <source>
        <dbReference type="SAM" id="Phobius"/>
    </source>
</evidence>
<dbReference type="AlphaFoldDB" id="A0AAV7T0D5"/>
<evidence type="ECO:0000256" key="2">
    <source>
        <dbReference type="ARBA" id="ARBA00022692"/>
    </source>
</evidence>
<dbReference type="GO" id="GO:0016020">
    <property type="term" value="C:membrane"/>
    <property type="evidence" value="ECO:0007669"/>
    <property type="project" value="UniProtKB-SubCell"/>
</dbReference>
<feature type="transmembrane region" description="Helical" evidence="6">
    <location>
        <begin position="20"/>
        <end position="40"/>
    </location>
</feature>
<evidence type="ECO:0000256" key="4">
    <source>
        <dbReference type="ARBA" id="ARBA00023136"/>
    </source>
</evidence>
<keyword evidence="3 6" id="KW-1133">Transmembrane helix</keyword>
<dbReference type="Pfam" id="PF15807">
    <property type="entry name" value="MAP17"/>
    <property type="match status" value="1"/>
</dbReference>
<proteinExistence type="inferred from homology"/>
<keyword evidence="8" id="KW-1185">Reference proteome</keyword>
<reference evidence="7" key="1">
    <citation type="journal article" date="2022" name="bioRxiv">
        <title>Sequencing and chromosome-scale assembly of the giantPleurodeles waltlgenome.</title>
        <authorList>
            <person name="Brown T."/>
            <person name="Elewa A."/>
            <person name="Iarovenko S."/>
            <person name="Subramanian E."/>
            <person name="Araus A.J."/>
            <person name="Petzold A."/>
            <person name="Susuki M."/>
            <person name="Suzuki K.-i.T."/>
            <person name="Hayashi T."/>
            <person name="Toyoda A."/>
            <person name="Oliveira C."/>
            <person name="Osipova E."/>
            <person name="Leigh N.D."/>
            <person name="Simon A."/>
            <person name="Yun M.H."/>
        </authorList>
    </citation>
    <scope>NUCLEOTIDE SEQUENCE</scope>
    <source>
        <strain evidence="7">20211129_DDA</strain>
        <tissue evidence="7">Liver</tissue>
    </source>
</reference>
<evidence type="ECO:0000256" key="3">
    <source>
        <dbReference type="ARBA" id="ARBA00022989"/>
    </source>
</evidence>
<dbReference type="EMBL" id="JANPWB010000007">
    <property type="protein sequence ID" value="KAJ1169957.1"/>
    <property type="molecule type" value="Genomic_DNA"/>
</dbReference>
<evidence type="ECO:0000256" key="5">
    <source>
        <dbReference type="ARBA" id="ARBA00049650"/>
    </source>
</evidence>